<gene>
    <name evidence="1" type="ORF">QG37_04798</name>
</gene>
<reference evidence="2" key="1">
    <citation type="journal article" date="2015" name="BMC Genomics">
        <title>Draft genome of a commonly misdiagnosed multidrug resistant pathogen Candida auris.</title>
        <authorList>
            <person name="Chatterjee S."/>
            <person name="Alampalli S.V."/>
            <person name="Nageshan R.K."/>
            <person name="Chettiar S.T."/>
            <person name="Joshi S."/>
            <person name="Tatu U.S."/>
        </authorList>
    </citation>
    <scope>NUCLEOTIDE SEQUENCE [LARGE SCALE GENOMIC DNA]</scope>
    <source>
        <strain evidence="2">6684</strain>
    </source>
</reference>
<comment type="caution">
    <text evidence="1">The sequence shown here is derived from an EMBL/GenBank/DDBJ whole genome shotgun (WGS) entry which is preliminary data.</text>
</comment>
<accession>A0A0L0NWM4</accession>
<organism evidence="1 2">
    <name type="scientific">Candidozyma auris</name>
    <name type="common">Yeast</name>
    <name type="synonym">Candida auris</name>
    <dbReference type="NCBI Taxonomy" id="498019"/>
    <lineage>
        <taxon>Eukaryota</taxon>
        <taxon>Fungi</taxon>
        <taxon>Dikarya</taxon>
        <taxon>Ascomycota</taxon>
        <taxon>Saccharomycotina</taxon>
        <taxon>Pichiomycetes</taxon>
        <taxon>Metschnikowiaceae</taxon>
        <taxon>Candidozyma</taxon>
    </lineage>
</organism>
<dbReference type="AlphaFoldDB" id="A0A0L0NWM4"/>
<protein>
    <submittedName>
        <fullName evidence="1">Uncharacterized protein</fullName>
    </submittedName>
</protein>
<sequence length="39" mass="4146">MWPLTDALDMATWGIRQIASPESAATLDIGRGIEGEGNT</sequence>
<name>A0A0L0NWM4_CANAR</name>
<evidence type="ECO:0000313" key="2">
    <source>
        <dbReference type="Proteomes" id="UP000037122"/>
    </source>
</evidence>
<proteinExistence type="predicted"/>
<dbReference type="Proteomes" id="UP000037122">
    <property type="component" value="Unassembled WGS sequence"/>
</dbReference>
<dbReference type="EMBL" id="LGST01000032">
    <property type="protein sequence ID" value="KND98444.1"/>
    <property type="molecule type" value="Genomic_DNA"/>
</dbReference>
<evidence type="ECO:0000313" key="1">
    <source>
        <dbReference type="EMBL" id="KND98444.1"/>
    </source>
</evidence>